<dbReference type="Proteomes" id="UP000663854">
    <property type="component" value="Unassembled WGS sequence"/>
</dbReference>
<comment type="caution">
    <text evidence="10">The sequence shown here is derived from an EMBL/GenBank/DDBJ whole genome shotgun (WGS) entry which is preliminary data.</text>
</comment>
<dbReference type="SUPFAM" id="SSF46785">
    <property type="entry name" value="Winged helix' DNA-binding domain"/>
    <property type="match status" value="1"/>
</dbReference>
<evidence type="ECO:0000313" key="9">
    <source>
        <dbReference type="EMBL" id="CAF1211857.1"/>
    </source>
</evidence>
<evidence type="ECO:0000256" key="4">
    <source>
        <dbReference type="ARBA" id="ARBA00022490"/>
    </source>
</evidence>
<dbReference type="PROSITE" id="PS50250">
    <property type="entry name" value="PCI"/>
    <property type="match status" value="1"/>
</dbReference>
<dbReference type="Gene3D" id="1.25.40.570">
    <property type="match status" value="1"/>
</dbReference>
<evidence type="ECO:0000259" key="8">
    <source>
        <dbReference type="PROSITE" id="PS50250"/>
    </source>
</evidence>
<evidence type="ECO:0000256" key="3">
    <source>
        <dbReference type="ARBA" id="ARBA00008793"/>
    </source>
</evidence>
<gene>
    <name evidence="10" type="ORF">JXQ802_LOCUS39764</name>
    <name evidence="9" type="ORF">PYM288_LOCUS25420</name>
</gene>
<accession>A0A815SG05</accession>
<dbReference type="EMBL" id="CAJNOL010002329">
    <property type="protein sequence ID" value="CAF1489258.1"/>
    <property type="molecule type" value="Genomic_DNA"/>
</dbReference>
<dbReference type="GO" id="GO:0008180">
    <property type="term" value="C:COP9 signalosome"/>
    <property type="evidence" value="ECO:0007669"/>
    <property type="project" value="UniProtKB-KW"/>
</dbReference>
<feature type="domain" description="PCI" evidence="8">
    <location>
        <begin position="279"/>
        <end position="450"/>
    </location>
</feature>
<evidence type="ECO:0000256" key="5">
    <source>
        <dbReference type="ARBA" id="ARBA00022790"/>
    </source>
</evidence>
<keyword evidence="4" id="KW-0963">Cytoplasm</keyword>
<dbReference type="SMART" id="SM00088">
    <property type="entry name" value="PINT"/>
    <property type="match status" value="1"/>
</dbReference>
<keyword evidence="11" id="KW-1185">Reference proteome</keyword>
<evidence type="ECO:0000313" key="11">
    <source>
        <dbReference type="Proteomes" id="UP000663870"/>
    </source>
</evidence>
<comment type="subcellular location">
    <subcellularLocation>
        <location evidence="2">Cytoplasm</location>
    </subcellularLocation>
    <subcellularLocation>
        <location evidence="1">Nucleus</location>
    </subcellularLocation>
</comment>
<organism evidence="10 11">
    <name type="scientific">Rotaria sordida</name>
    <dbReference type="NCBI Taxonomy" id="392033"/>
    <lineage>
        <taxon>Eukaryota</taxon>
        <taxon>Metazoa</taxon>
        <taxon>Spiralia</taxon>
        <taxon>Gnathifera</taxon>
        <taxon>Rotifera</taxon>
        <taxon>Eurotatoria</taxon>
        <taxon>Bdelloidea</taxon>
        <taxon>Philodinida</taxon>
        <taxon>Philodinidae</taxon>
        <taxon>Rotaria</taxon>
    </lineage>
</organism>
<evidence type="ECO:0000256" key="1">
    <source>
        <dbReference type="ARBA" id="ARBA00004123"/>
    </source>
</evidence>
<proteinExistence type="inferred from homology"/>
<keyword evidence="6" id="KW-0539">Nucleus</keyword>
<evidence type="ECO:0000256" key="6">
    <source>
        <dbReference type="ARBA" id="ARBA00023242"/>
    </source>
</evidence>
<reference evidence="10" key="1">
    <citation type="submission" date="2021-02" db="EMBL/GenBank/DDBJ databases">
        <authorList>
            <person name="Nowell W R."/>
        </authorList>
    </citation>
    <scope>NUCLEOTIDE SEQUENCE</scope>
</reference>
<dbReference type="InterPro" id="IPR019585">
    <property type="entry name" value="Rpn7/CSN1"/>
</dbReference>
<dbReference type="AlphaFoldDB" id="A0A815SG05"/>
<evidence type="ECO:0000256" key="2">
    <source>
        <dbReference type="ARBA" id="ARBA00004496"/>
    </source>
</evidence>
<evidence type="ECO:0000256" key="7">
    <source>
        <dbReference type="SAM" id="MobiDB-lite"/>
    </source>
</evidence>
<protein>
    <recommendedName>
        <fullName evidence="8">PCI domain-containing protein</fullName>
    </recommendedName>
</protein>
<dbReference type="Pfam" id="PF01399">
    <property type="entry name" value="PCI"/>
    <property type="match status" value="1"/>
</dbReference>
<comment type="similarity">
    <text evidence="3">Belongs to the CSN1 family.</text>
</comment>
<name>A0A815SG05_9BILA</name>
<feature type="region of interest" description="Disordered" evidence="7">
    <location>
        <begin position="1"/>
        <end position="36"/>
    </location>
</feature>
<dbReference type="InterPro" id="IPR045135">
    <property type="entry name" value="Rpn7_N"/>
</dbReference>
<dbReference type="Pfam" id="PF10602">
    <property type="entry name" value="RPN7"/>
    <property type="match status" value="1"/>
</dbReference>
<dbReference type="PANTHER" id="PTHR14145:SF2">
    <property type="entry name" value="COP9 SIGNALOSOME COMPLEX SUBUNIT 1"/>
    <property type="match status" value="1"/>
</dbReference>
<feature type="compositionally biased region" description="Polar residues" evidence="7">
    <location>
        <begin position="1"/>
        <end position="16"/>
    </location>
</feature>
<feature type="compositionally biased region" description="Polar residues" evidence="7">
    <location>
        <begin position="24"/>
        <end position="36"/>
    </location>
</feature>
<dbReference type="GO" id="GO:0005737">
    <property type="term" value="C:cytoplasm"/>
    <property type="evidence" value="ECO:0007669"/>
    <property type="project" value="UniProtKB-SubCell"/>
</dbReference>
<keyword evidence="5" id="KW-0736">Signalosome</keyword>
<sequence length="532" mass="61007">MDAQNIVGNTISASGDNNNNNNNFPQQRSNGNTTIPSYEGNYQVDISSTNFDLETITSSYIGLMRIYRLLYVADHCPQLRNDALLISFKYIQETHFISLYKQILDEIKKQNIPLPNDFDAAWYERTQRNYVHKLEKLDTDLRNFRTNSIKDSIRRGHDDLGDHYLDAGDFFNAVRCYVRSRDYCVTPRHMITMCMNVIKASFYMQNWSNVLSYVSKAEQAIESLESTSKSATTPSALTSMVNPMEVSSASTTNATIASDAVLTSRLKVYAGIAELATKRYKLAARHFLGVSFDHCSNHFQDLISPQTLIQYVCLCSLATFERSEIHRLIIMSTNMKQYLELEPSIRDILHQFYETSYSSCLAVMSQLEPIFALDQYLAPHLRALYYEIRHRIIITYFLPYKNASMPIMARQLNTTIDVLEDELVHLIRSGKIKARIDSKNKILYVADTDQRWHAYQHALTITKQSEKLTRALLLRSAIIKSNLMVKDDSVLSSIRSPNNNNNNNNVSRRHFVPNVAGSMMMDEDDLSDEETM</sequence>
<dbReference type="InterPro" id="IPR036390">
    <property type="entry name" value="WH_DNA-bd_sf"/>
</dbReference>
<dbReference type="InterPro" id="IPR000717">
    <property type="entry name" value="PCI_dom"/>
</dbReference>
<evidence type="ECO:0000313" key="10">
    <source>
        <dbReference type="EMBL" id="CAF1489258.1"/>
    </source>
</evidence>
<dbReference type="EMBL" id="CAJNOH010001388">
    <property type="protein sequence ID" value="CAF1211857.1"/>
    <property type="molecule type" value="Genomic_DNA"/>
</dbReference>
<dbReference type="Proteomes" id="UP000663870">
    <property type="component" value="Unassembled WGS sequence"/>
</dbReference>
<dbReference type="PANTHER" id="PTHR14145">
    <property type="entry name" value="26S PROTESOME SUBUNIT 6"/>
    <property type="match status" value="1"/>
</dbReference>